<dbReference type="OrthoDB" id="5984937at2759"/>
<organism evidence="4 5">
    <name type="scientific">Branchiostoma floridae</name>
    <name type="common">Florida lancelet</name>
    <name type="synonym">Amphioxus</name>
    <dbReference type="NCBI Taxonomy" id="7739"/>
    <lineage>
        <taxon>Eukaryota</taxon>
        <taxon>Metazoa</taxon>
        <taxon>Chordata</taxon>
        <taxon>Cephalochordata</taxon>
        <taxon>Leptocardii</taxon>
        <taxon>Amphioxiformes</taxon>
        <taxon>Branchiostomatidae</taxon>
        <taxon>Branchiostoma</taxon>
    </lineage>
</organism>
<sequence>MVGTKLYGCHLGKDKNKSKKDKYHAQKSQQALEDHVFQTRYRSVQNTKKMDCPVQFYAYHIIKFPEFKISEDTPARRRNVSEKLRDAIADNPSSVKAVVEYHTSFPSLEEHQNHPIVGEAAQLREEVDETIVEKIKSLTRLGVKKISEMRRHLVAFVTDVLFKGRHPPPPTRRRYTPTNRDIWNRMASVKDATKDAKQDQRNVQILADQWSSQQVDCRVRFRPSKENADGTATSLLFCYQAAWQRRLLHKYGQQMCLLDATYRTCRYRIPLFFLCVRTNVCYSVVGVFVPQTEKSEDIREALQVFREWNPDWQPSHFMVDFCEAEIGALEEEFPDSEVLLCDFHREKAWVEWVRKRDHGVFDDQRTVLCLLRNIAAATTHDEYNMRVDQLKASNIWQQSAQLRTWFSTKWLTNAERWVHVFRDENLKISIYTNNGVERQNETLKYSHLEGRTRISLSEMITVVVTDFLPTSYRRYIQLNVMYSSCYRRYNSKLPRFLHDRPRGVVTHIMSRMEEAAVCFNPDDIGQVGNGVFHVKSTTDPSKSHIVNFGTSASNMPFCTCKDWSRNKLPCKHFCAVFTLLKEWGWEKLASAYKDNPILSLDHTCLGQTAVSNERDDSSSDTDGISTSSPPSPPSPPPPSESSYLGLPEPKRSKKKLLQMECASLLREITNLTYNVEEEYLRSFKQQLVNLMEDMQQNAPRDDSVPQLPIDASQLPKKRKRETPVDNVSDLPTRPSKHPSSRRVGHRAEMMRETLRVNVSMDTIVEENEELETYIESDLEAVVDCDMENDEAQNEWLVINDTKLTQKDRQILQEELWLNDKHINSAQKLISNEYPLIDGLGDTVILTANQQGPVPASSDCVQMHNVKDHWVVSTSVGGNITVYDSLQPSMKPELRSQLANLYRQLLLGKTVSFLSMLSVLRGNKVEMTVDCLPLPTL</sequence>
<dbReference type="Pfam" id="PF04434">
    <property type="entry name" value="SWIM"/>
    <property type="match status" value="1"/>
</dbReference>
<dbReference type="KEGG" id="bfo:118422494"/>
<accession>A0A9J7N0Z0</accession>
<feature type="domain" description="SWIM-type" evidence="3">
    <location>
        <begin position="544"/>
        <end position="581"/>
    </location>
</feature>
<dbReference type="RefSeq" id="XP_035685999.1">
    <property type="nucleotide sequence ID" value="XM_035830106.1"/>
</dbReference>
<proteinExistence type="predicted"/>
<dbReference type="GeneID" id="118422494"/>
<evidence type="ECO:0000313" key="4">
    <source>
        <dbReference type="Proteomes" id="UP000001554"/>
    </source>
</evidence>
<name>A0A9J7N0Z0_BRAFL</name>
<dbReference type="InterPro" id="IPR029309">
    <property type="entry name" value="CaRF"/>
</dbReference>
<dbReference type="GO" id="GO:0003700">
    <property type="term" value="F:DNA-binding transcription factor activity"/>
    <property type="evidence" value="ECO:0007669"/>
    <property type="project" value="InterPro"/>
</dbReference>
<feature type="compositionally biased region" description="Basic residues" evidence="2">
    <location>
        <begin position="734"/>
        <end position="744"/>
    </location>
</feature>
<protein>
    <submittedName>
        <fullName evidence="5">Uncharacterized protein LOC118422494</fullName>
    </submittedName>
</protein>
<keyword evidence="1" id="KW-0863">Zinc-finger</keyword>
<dbReference type="Proteomes" id="UP000001554">
    <property type="component" value="Chromosome 9"/>
</dbReference>
<gene>
    <name evidence="5" type="primary">LOC118422494</name>
</gene>
<dbReference type="PANTHER" id="PTHR47456:SF4">
    <property type="entry name" value="SWIM-TYPE DOMAIN-CONTAINING PROTEIN"/>
    <property type="match status" value="1"/>
</dbReference>
<dbReference type="Pfam" id="PF15299">
    <property type="entry name" value="ALS2CR8"/>
    <property type="match status" value="1"/>
</dbReference>
<reference evidence="5" key="2">
    <citation type="submission" date="2025-08" db="UniProtKB">
        <authorList>
            <consortium name="RefSeq"/>
        </authorList>
    </citation>
    <scope>IDENTIFICATION</scope>
    <source>
        <strain evidence="5">S238N-H82</strain>
        <tissue evidence="5">Testes</tissue>
    </source>
</reference>
<dbReference type="OMA" id="IQMERRI"/>
<evidence type="ECO:0000256" key="2">
    <source>
        <dbReference type="SAM" id="MobiDB-lite"/>
    </source>
</evidence>
<feature type="compositionally biased region" description="Pro residues" evidence="2">
    <location>
        <begin position="629"/>
        <end position="639"/>
    </location>
</feature>
<dbReference type="GO" id="GO:0008270">
    <property type="term" value="F:zinc ion binding"/>
    <property type="evidence" value="ECO:0007669"/>
    <property type="project" value="UniProtKB-KW"/>
</dbReference>
<keyword evidence="1" id="KW-0479">Metal-binding</keyword>
<evidence type="ECO:0000313" key="5">
    <source>
        <dbReference type="RefSeq" id="XP_035685999.1"/>
    </source>
</evidence>
<keyword evidence="4" id="KW-1185">Reference proteome</keyword>
<dbReference type="PANTHER" id="PTHR47456">
    <property type="entry name" value="PHD-TYPE DOMAIN-CONTAINING PROTEIN"/>
    <property type="match status" value="1"/>
</dbReference>
<dbReference type="InterPro" id="IPR007527">
    <property type="entry name" value="Znf_SWIM"/>
</dbReference>
<dbReference type="InterPro" id="IPR048324">
    <property type="entry name" value="ZSWIM1-3_RNaseH-like"/>
</dbReference>
<evidence type="ECO:0000256" key="1">
    <source>
        <dbReference type="PROSITE-ProRule" id="PRU00325"/>
    </source>
</evidence>
<dbReference type="Pfam" id="PF21056">
    <property type="entry name" value="ZSWIM1-3_RNaseH-like"/>
    <property type="match status" value="1"/>
</dbReference>
<evidence type="ECO:0000259" key="3">
    <source>
        <dbReference type="PROSITE" id="PS50966"/>
    </source>
</evidence>
<dbReference type="PROSITE" id="PS50966">
    <property type="entry name" value="ZF_SWIM"/>
    <property type="match status" value="1"/>
</dbReference>
<keyword evidence="1" id="KW-0862">Zinc</keyword>
<dbReference type="AlphaFoldDB" id="A0A9J7N0Z0"/>
<reference evidence="4" key="1">
    <citation type="journal article" date="2020" name="Nat. Ecol. Evol.">
        <title>Deeply conserved synteny resolves early events in vertebrate evolution.</title>
        <authorList>
            <person name="Simakov O."/>
            <person name="Marletaz F."/>
            <person name="Yue J.X."/>
            <person name="O'Connell B."/>
            <person name="Jenkins J."/>
            <person name="Brandt A."/>
            <person name="Calef R."/>
            <person name="Tung C.H."/>
            <person name="Huang T.K."/>
            <person name="Schmutz J."/>
            <person name="Satoh N."/>
            <person name="Yu J.K."/>
            <person name="Putnam N.H."/>
            <person name="Green R.E."/>
            <person name="Rokhsar D.S."/>
        </authorList>
    </citation>
    <scope>NUCLEOTIDE SEQUENCE [LARGE SCALE GENOMIC DNA]</scope>
    <source>
        <strain evidence="4">S238N-H82</strain>
    </source>
</reference>
<feature type="region of interest" description="Disordered" evidence="2">
    <location>
        <begin position="610"/>
        <end position="647"/>
    </location>
</feature>
<feature type="region of interest" description="Disordered" evidence="2">
    <location>
        <begin position="697"/>
        <end position="745"/>
    </location>
</feature>